<dbReference type="OrthoDB" id="1262810at2759"/>
<dbReference type="InterPro" id="IPR052957">
    <property type="entry name" value="Auxin_embryo_med"/>
</dbReference>
<dbReference type="Proteomes" id="UP000541444">
    <property type="component" value="Unassembled WGS sequence"/>
</dbReference>
<gene>
    <name evidence="1" type="ORF">GIB67_020057</name>
</gene>
<evidence type="ECO:0000313" key="2">
    <source>
        <dbReference type="Proteomes" id="UP000541444"/>
    </source>
</evidence>
<dbReference type="EMBL" id="JACGCM010002681">
    <property type="protein sequence ID" value="KAF6136735.1"/>
    <property type="molecule type" value="Genomic_DNA"/>
</dbReference>
<comment type="caution">
    <text evidence="1">The sequence shown here is derived from an EMBL/GenBank/DDBJ whole genome shotgun (WGS) entry which is preliminary data.</text>
</comment>
<accession>A0A7J7L294</accession>
<sequence>MAKTADQGLLVDFLSKLKKSKWLNTYLGYRIPDECLLFDPAWKDVLNPDDASFLDVEFYGHLHSYKDQLKVVGVKVDARDVCSEISENFASHLSTFPIKRIYNFLMKFNWRPESPSDSNSKLINIKLHKLSAALSGGIDFVAKDEVFIPDDLQLKKIFTEASRRPLFVWQPNCSSVGTVKLYDVYSSLRVRRVSEAVHFDSTCFSSIDYKLYKVDSNNEFIVAYSLPLLFAKSMEVKTRRLVIWEKKSLMLFVRNLSFEDRKRNIEFVTCFAHAVSEGLLVKEKGDLIDMLSKIIQMGFMFDFKDEAVEFLLTRENLELYEEDNEFLTSAFPSEVLIHNRIESEASIVGVWFISCQNKNYKK</sequence>
<dbReference type="PANTHER" id="PTHR32387">
    <property type="entry name" value="WU:FJ29H11"/>
    <property type="match status" value="1"/>
</dbReference>
<evidence type="ECO:0000313" key="1">
    <source>
        <dbReference type="EMBL" id="KAF6136735.1"/>
    </source>
</evidence>
<protein>
    <submittedName>
        <fullName evidence="1">Uncharacterized protein</fullName>
    </submittedName>
</protein>
<proteinExistence type="predicted"/>
<dbReference type="AlphaFoldDB" id="A0A7J7L294"/>
<name>A0A7J7L294_9MAGN</name>
<dbReference type="PANTHER" id="PTHR32387:SF11">
    <property type="entry name" value="PROTEIN NO VEIN C-TERMINAL DOMAIN-CONTAINING PROTEIN"/>
    <property type="match status" value="1"/>
</dbReference>
<reference evidence="1 2" key="1">
    <citation type="journal article" date="2020" name="IScience">
        <title>Genome Sequencing of the Endangered Kingdonia uniflora (Circaeasteraceae, Ranunculales) Reveals Potential Mechanisms of Evolutionary Specialization.</title>
        <authorList>
            <person name="Sun Y."/>
            <person name="Deng T."/>
            <person name="Zhang A."/>
            <person name="Moore M.J."/>
            <person name="Landis J.B."/>
            <person name="Lin N."/>
            <person name="Zhang H."/>
            <person name="Zhang X."/>
            <person name="Huang J."/>
            <person name="Zhang X."/>
            <person name="Sun H."/>
            <person name="Wang H."/>
        </authorList>
    </citation>
    <scope>NUCLEOTIDE SEQUENCE [LARGE SCALE GENOMIC DNA]</scope>
    <source>
        <strain evidence="1">TB1705</strain>
        <tissue evidence="1">Leaf</tissue>
    </source>
</reference>
<keyword evidence="2" id="KW-1185">Reference proteome</keyword>
<organism evidence="1 2">
    <name type="scientific">Kingdonia uniflora</name>
    <dbReference type="NCBI Taxonomy" id="39325"/>
    <lineage>
        <taxon>Eukaryota</taxon>
        <taxon>Viridiplantae</taxon>
        <taxon>Streptophyta</taxon>
        <taxon>Embryophyta</taxon>
        <taxon>Tracheophyta</taxon>
        <taxon>Spermatophyta</taxon>
        <taxon>Magnoliopsida</taxon>
        <taxon>Ranunculales</taxon>
        <taxon>Circaeasteraceae</taxon>
        <taxon>Kingdonia</taxon>
    </lineage>
</organism>